<reference evidence="4" key="1">
    <citation type="journal article" date="2021" name="Front. Plant Sci.">
        <title>Chromosome-Scale Genome Assembly for Chinese Sour Jujube and Insights Into Its Genome Evolution and Domestication Signature.</title>
        <authorList>
            <person name="Shen L.-Y."/>
            <person name="Luo H."/>
            <person name="Wang X.-L."/>
            <person name="Wang X.-M."/>
            <person name="Qiu X.-J."/>
            <person name="Liu H."/>
            <person name="Zhou S.-S."/>
            <person name="Jia K.-H."/>
            <person name="Nie S."/>
            <person name="Bao Y.-T."/>
            <person name="Zhang R.-G."/>
            <person name="Yun Q.-Z."/>
            <person name="Chai Y.-H."/>
            <person name="Lu J.-Y."/>
            <person name="Li Y."/>
            <person name="Zhao S.-W."/>
            <person name="Mao J.-F."/>
            <person name="Jia S.-G."/>
            <person name="Mao Y.-M."/>
        </authorList>
    </citation>
    <scope>NUCLEOTIDE SEQUENCE</scope>
    <source>
        <strain evidence="4">AT0</strain>
        <tissue evidence="4">Leaf</tissue>
    </source>
</reference>
<proteinExistence type="inferred from homology"/>
<evidence type="ECO:0000313" key="4">
    <source>
        <dbReference type="EMBL" id="KAH7515188.1"/>
    </source>
</evidence>
<evidence type="ECO:0000313" key="5">
    <source>
        <dbReference type="Proteomes" id="UP000813462"/>
    </source>
</evidence>
<dbReference type="GO" id="GO:0046872">
    <property type="term" value="F:metal ion binding"/>
    <property type="evidence" value="ECO:0007669"/>
    <property type="project" value="UniProtKB-KW"/>
</dbReference>
<dbReference type="PANTHER" id="PTHR47955:SF18">
    <property type="entry name" value="CYTOCHROME P450 71A1-LIKE"/>
    <property type="match status" value="1"/>
</dbReference>
<name>A0A978UK36_ZIZJJ</name>
<dbReference type="AlphaFoldDB" id="A0A978UK36"/>
<organism evidence="4 5">
    <name type="scientific">Ziziphus jujuba var. spinosa</name>
    <dbReference type="NCBI Taxonomy" id="714518"/>
    <lineage>
        <taxon>Eukaryota</taxon>
        <taxon>Viridiplantae</taxon>
        <taxon>Streptophyta</taxon>
        <taxon>Embryophyta</taxon>
        <taxon>Tracheophyta</taxon>
        <taxon>Spermatophyta</taxon>
        <taxon>Magnoliopsida</taxon>
        <taxon>eudicotyledons</taxon>
        <taxon>Gunneridae</taxon>
        <taxon>Pentapetalae</taxon>
        <taxon>rosids</taxon>
        <taxon>fabids</taxon>
        <taxon>Rosales</taxon>
        <taxon>Rhamnaceae</taxon>
        <taxon>Paliureae</taxon>
        <taxon>Ziziphus</taxon>
    </lineage>
</organism>
<keyword evidence="2" id="KW-0479">Metal-binding</keyword>
<keyword evidence="3" id="KW-0408">Iron</keyword>
<evidence type="ECO:0000256" key="1">
    <source>
        <dbReference type="ARBA" id="ARBA00010617"/>
    </source>
</evidence>
<protein>
    <submittedName>
        <fullName evidence="4">Uncharacterized protein</fullName>
    </submittedName>
</protein>
<gene>
    <name evidence="4" type="ORF">FEM48_Zijuj10G0000600</name>
</gene>
<accession>A0A978UK36</accession>
<comment type="similarity">
    <text evidence="1">Belongs to the cytochrome P450 family.</text>
</comment>
<dbReference type="PANTHER" id="PTHR47955">
    <property type="entry name" value="CYTOCHROME P450 FAMILY 71 PROTEIN"/>
    <property type="match status" value="1"/>
</dbReference>
<evidence type="ECO:0000256" key="2">
    <source>
        <dbReference type="ARBA" id="ARBA00022723"/>
    </source>
</evidence>
<evidence type="ECO:0000256" key="3">
    <source>
        <dbReference type="ARBA" id="ARBA00023004"/>
    </source>
</evidence>
<sequence length="85" mass="9719">MVEKIRQRWEDGGEVDLGFDAKLKKTAKAFHALLDQVIDEHQKSNNYDHQQSDKKALVDILLHLQKGAELGISLTRERLIAILLN</sequence>
<dbReference type="Proteomes" id="UP000813462">
    <property type="component" value="Unassembled WGS sequence"/>
</dbReference>
<dbReference type="EMBL" id="JAEACU010000010">
    <property type="protein sequence ID" value="KAH7515188.1"/>
    <property type="molecule type" value="Genomic_DNA"/>
</dbReference>
<comment type="caution">
    <text evidence="4">The sequence shown here is derived from an EMBL/GenBank/DDBJ whole genome shotgun (WGS) entry which is preliminary data.</text>
</comment>